<evidence type="ECO:0000313" key="2">
    <source>
        <dbReference type="EMBL" id="KAJ4960778.1"/>
    </source>
</evidence>
<name>A0A9Q0H745_9MAGN</name>
<protein>
    <submittedName>
        <fullName evidence="2">Uncharacterized protein</fullName>
    </submittedName>
</protein>
<feature type="chain" id="PRO_5040377449" evidence="1">
    <location>
        <begin position="21"/>
        <end position="106"/>
    </location>
</feature>
<dbReference type="AlphaFoldDB" id="A0A9Q0H745"/>
<feature type="signal peptide" evidence="1">
    <location>
        <begin position="1"/>
        <end position="20"/>
    </location>
</feature>
<keyword evidence="1" id="KW-0732">Signal</keyword>
<gene>
    <name evidence="2" type="ORF">NE237_020688</name>
</gene>
<comment type="caution">
    <text evidence="2">The sequence shown here is derived from an EMBL/GenBank/DDBJ whole genome shotgun (WGS) entry which is preliminary data.</text>
</comment>
<dbReference type="EMBL" id="JAMYWD010000009">
    <property type="protein sequence ID" value="KAJ4960778.1"/>
    <property type="molecule type" value="Genomic_DNA"/>
</dbReference>
<sequence length="106" mass="11505">MSSLLSAFCSLILFLSSCRCNLQPSTDFGFQFPFRAPQSTPFTLANAQLTTQMLPIGRLPFSVADHDTQHDWIVHNRGAPAATFDVLTKIAASFTLPGLQSASLVC</sequence>
<proteinExistence type="predicted"/>
<accession>A0A9Q0H745</accession>
<dbReference type="Proteomes" id="UP001141806">
    <property type="component" value="Unassembled WGS sequence"/>
</dbReference>
<reference evidence="2" key="1">
    <citation type="journal article" date="2023" name="Plant J.">
        <title>The genome of the king protea, Protea cynaroides.</title>
        <authorList>
            <person name="Chang J."/>
            <person name="Duong T.A."/>
            <person name="Schoeman C."/>
            <person name="Ma X."/>
            <person name="Roodt D."/>
            <person name="Barker N."/>
            <person name="Li Z."/>
            <person name="Van de Peer Y."/>
            <person name="Mizrachi E."/>
        </authorList>
    </citation>
    <scope>NUCLEOTIDE SEQUENCE</scope>
    <source>
        <tissue evidence="2">Young leaves</tissue>
    </source>
</reference>
<organism evidence="2 3">
    <name type="scientific">Protea cynaroides</name>
    <dbReference type="NCBI Taxonomy" id="273540"/>
    <lineage>
        <taxon>Eukaryota</taxon>
        <taxon>Viridiplantae</taxon>
        <taxon>Streptophyta</taxon>
        <taxon>Embryophyta</taxon>
        <taxon>Tracheophyta</taxon>
        <taxon>Spermatophyta</taxon>
        <taxon>Magnoliopsida</taxon>
        <taxon>Proteales</taxon>
        <taxon>Proteaceae</taxon>
        <taxon>Protea</taxon>
    </lineage>
</organism>
<keyword evidence="3" id="KW-1185">Reference proteome</keyword>
<evidence type="ECO:0000256" key="1">
    <source>
        <dbReference type="SAM" id="SignalP"/>
    </source>
</evidence>
<evidence type="ECO:0000313" key="3">
    <source>
        <dbReference type="Proteomes" id="UP001141806"/>
    </source>
</evidence>